<dbReference type="RefSeq" id="WP_242965824.1">
    <property type="nucleotide sequence ID" value="NZ_JBBMEO010000041.1"/>
</dbReference>
<dbReference type="Proteomes" id="UP001457197">
    <property type="component" value="Unassembled WGS sequence"/>
</dbReference>
<name>A0ABV1B204_9FIRM</name>
<accession>A0ABV1B204</accession>
<evidence type="ECO:0000313" key="2">
    <source>
        <dbReference type="Proteomes" id="UP001457197"/>
    </source>
</evidence>
<comment type="caution">
    <text evidence="1">The sequence shown here is derived from an EMBL/GenBank/DDBJ whole genome shotgun (WGS) entry which is preliminary data.</text>
</comment>
<keyword evidence="2" id="KW-1185">Reference proteome</keyword>
<evidence type="ECO:0000313" key="1">
    <source>
        <dbReference type="EMBL" id="MEQ2363164.1"/>
    </source>
</evidence>
<organism evidence="1 2">
    <name type="scientific">Faecalibacterium tardum</name>
    <dbReference type="NCBI Taxonomy" id="3133156"/>
    <lineage>
        <taxon>Bacteria</taxon>
        <taxon>Bacillati</taxon>
        <taxon>Bacillota</taxon>
        <taxon>Clostridia</taxon>
        <taxon>Eubacteriales</taxon>
        <taxon>Oscillospiraceae</taxon>
        <taxon>Faecalibacterium</taxon>
    </lineage>
</organism>
<dbReference type="EMBL" id="JBBMEO010000041">
    <property type="protein sequence ID" value="MEQ2363164.1"/>
    <property type="molecule type" value="Genomic_DNA"/>
</dbReference>
<sequence>MYMTNEEWEQNNQDYLKESYEETGFTTGGYAIRKLICGGCGRVFYTTIYTKKYCHSYWCGNQANNRRQREYRQMRRQDLVCQCCGEKFTPKRADARYCSNACRQKDYRKRVTDAASAQNEHLDKCNASAK</sequence>
<reference evidence="1 2" key="1">
    <citation type="submission" date="2024-03" db="EMBL/GenBank/DDBJ databases">
        <title>Human intestinal bacterial collection.</title>
        <authorList>
            <person name="Pauvert C."/>
            <person name="Hitch T.C.A."/>
            <person name="Clavel T."/>
        </authorList>
    </citation>
    <scope>NUCLEOTIDE SEQUENCE [LARGE SCALE GENOMIC DNA]</scope>
    <source>
        <strain evidence="1 2">CLA-AA-H175</strain>
    </source>
</reference>
<proteinExistence type="predicted"/>
<protein>
    <recommendedName>
        <fullName evidence="3">Zinc finger CGNR domain-containing protein</fullName>
    </recommendedName>
</protein>
<gene>
    <name evidence="1" type="ORF">WMO44_13610</name>
</gene>
<evidence type="ECO:0008006" key="3">
    <source>
        <dbReference type="Google" id="ProtNLM"/>
    </source>
</evidence>